<reference evidence="3" key="2">
    <citation type="submission" date="2020-05" db="UniProtKB">
        <authorList>
            <consortium name="EnsemblMetazoa"/>
        </authorList>
    </citation>
    <scope>IDENTIFICATION</scope>
    <source>
        <strain evidence="3">FAR1</strain>
    </source>
</reference>
<evidence type="ECO:0000256" key="1">
    <source>
        <dbReference type="SAM" id="SignalP"/>
    </source>
</evidence>
<evidence type="ECO:0000313" key="3">
    <source>
        <dbReference type="EnsemblMetazoa" id="AFAF012059-PA"/>
    </source>
</evidence>
<feature type="chain" id="PRO_5008133054" description="Farnesoic acid O-methyl transferase domain-containing protein" evidence="1">
    <location>
        <begin position="17"/>
        <end position="330"/>
    </location>
</feature>
<dbReference type="Pfam" id="PF12248">
    <property type="entry name" value="Methyltransf_FA"/>
    <property type="match status" value="2"/>
</dbReference>
<keyword evidence="1" id="KW-0732">Signal</keyword>
<dbReference type="VEuPathDB" id="VectorBase:AFAF012059"/>
<dbReference type="PANTHER" id="PTHR36695">
    <property type="entry name" value="AGAP008648-PA"/>
    <property type="match status" value="1"/>
</dbReference>
<reference evidence="4" key="1">
    <citation type="submission" date="2014-01" db="EMBL/GenBank/DDBJ databases">
        <title>The Genome Sequence of Anopheles farauti FAR1 (V2).</title>
        <authorList>
            <consortium name="The Broad Institute Genomics Platform"/>
            <person name="Neafsey D.E."/>
            <person name="Besansky N."/>
            <person name="Howell P."/>
            <person name="Walton C."/>
            <person name="Young S.K."/>
            <person name="Zeng Q."/>
            <person name="Gargeya S."/>
            <person name="Fitzgerald M."/>
            <person name="Haas B."/>
            <person name="Abouelleil A."/>
            <person name="Allen A.W."/>
            <person name="Alvarado L."/>
            <person name="Arachchi H.M."/>
            <person name="Berlin A.M."/>
            <person name="Chapman S.B."/>
            <person name="Gainer-Dewar J."/>
            <person name="Goldberg J."/>
            <person name="Griggs A."/>
            <person name="Gujja S."/>
            <person name="Hansen M."/>
            <person name="Howarth C."/>
            <person name="Imamovic A."/>
            <person name="Ireland A."/>
            <person name="Larimer J."/>
            <person name="McCowan C."/>
            <person name="Murphy C."/>
            <person name="Pearson M."/>
            <person name="Poon T.W."/>
            <person name="Priest M."/>
            <person name="Roberts A."/>
            <person name="Saif S."/>
            <person name="Shea T."/>
            <person name="Sisk P."/>
            <person name="Sykes S."/>
            <person name="Wortman J."/>
            <person name="Nusbaum C."/>
            <person name="Birren B."/>
        </authorList>
    </citation>
    <scope>NUCLEOTIDE SEQUENCE [LARGE SCALE GENOMIC DNA]</scope>
    <source>
        <strain evidence="4">FAR1</strain>
    </source>
</reference>
<sequence>MKSLAAVIVIVVIVNSLHVGALHSNSFDVIRGCKQYNAVLGYDGPVTYFPTSEFLHVGLQAESKFFKIAIQGPSDGHIRFGESLFPYDKDVIELVFVVEVFNNGTVQVSIDGQVHPFLSFNDEARIPVNYMAFAKWDRDLVYFYDSIKGCIQFDDALGYNETPRYLATNTFRNVGRTSNSRYFRIGVVGKNDGHIRYGRSAYPFNENVIELVLSGWSNTQTVARRQFRNRNQTHNNVLLKELATPGLLHRARPMVFRLEVFDNGLVQLTKDGEPKPFFQFSDTLHAIPADYIAFVKFDVDMIYFYDCPLNVEPSATIGGEDSVLLRCSIA</sequence>
<dbReference type="STRING" id="69004.A0A182QKH6"/>
<evidence type="ECO:0000259" key="2">
    <source>
        <dbReference type="Pfam" id="PF12248"/>
    </source>
</evidence>
<dbReference type="PANTHER" id="PTHR36695:SF12">
    <property type="entry name" value="AGAP008648-PA"/>
    <property type="match status" value="1"/>
</dbReference>
<dbReference type="Proteomes" id="UP000075886">
    <property type="component" value="Unassembled WGS sequence"/>
</dbReference>
<accession>A0A182QKH6</accession>
<dbReference type="InterPro" id="IPR022041">
    <property type="entry name" value="Methyltransf_FA"/>
</dbReference>
<feature type="domain" description="Farnesoic acid O-methyl transferase" evidence="2">
    <location>
        <begin position="159"/>
        <end position="308"/>
    </location>
</feature>
<keyword evidence="4" id="KW-1185">Reference proteome</keyword>
<dbReference type="EnsemblMetazoa" id="AFAF012059-RA">
    <property type="protein sequence ID" value="AFAF012059-PA"/>
    <property type="gene ID" value="AFAF012059"/>
</dbReference>
<proteinExistence type="predicted"/>
<feature type="signal peptide" evidence="1">
    <location>
        <begin position="1"/>
        <end position="16"/>
    </location>
</feature>
<protein>
    <recommendedName>
        <fullName evidence="2">Farnesoic acid O-methyl transferase domain-containing protein</fullName>
    </recommendedName>
</protein>
<dbReference type="AlphaFoldDB" id="A0A182QKH6"/>
<feature type="domain" description="Farnesoic acid O-methyl transferase" evidence="2">
    <location>
        <begin position="95"/>
        <end position="146"/>
    </location>
</feature>
<name>A0A182QKH6_9DIPT</name>
<organism evidence="3 4">
    <name type="scientific">Anopheles farauti</name>
    <dbReference type="NCBI Taxonomy" id="69004"/>
    <lineage>
        <taxon>Eukaryota</taxon>
        <taxon>Metazoa</taxon>
        <taxon>Ecdysozoa</taxon>
        <taxon>Arthropoda</taxon>
        <taxon>Hexapoda</taxon>
        <taxon>Insecta</taxon>
        <taxon>Pterygota</taxon>
        <taxon>Neoptera</taxon>
        <taxon>Endopterygota</taxon>
        <taxon>Diptera</taxon>
        <taxon>Nematocera</taxon>
        <taxon>Culicoidea</taxon>
        <taxon>Culicidae</taxon>
        <taxon>Anophelinae</taxon>
        <taxon>Anopheles</taxon>
    </lineage>
</organism>
<dbReference type="EMBL" id="AXCN02000493">
    <property type="status" value="NOT_ANNOTATED_CDS"/>
    <property type="molecule type" value="Genomic_DNA"/>
</dbReference>
<evidence type="ECO:0000313" key="4">
    <source>
        <dbReference type="Proteomes" id="UP000075886"/>
    </source>
</evidence>